<dbReference type="Proteomes" id="UP001217083">
    <property type="component" value="Unassembled WGS sequence"/>
</dbReference>
<proteinExistence type="predicted"/>
<organism evidence="2 3">
    <name type="scientific">Flagellimonas okinawensis</name>
    <dbReference type="NCBI Taxonomy" id="3031324"/>
    <lineage>
        <taxon>Bacteria</taxon>
        <taxon>Pseudomonadati</taxon>
        <taxon>Bacteroidota</taxon>
        <taxon>Flavobacteriia</taxon>
        <taxon>Flavobacteriales</taxon>
        <taxon>Flavobacteriaceae</taxon>
        <taxon>Flagellimonas</taxon>
    </lineage>
</organism>
<sequence length="70" mass="7896">MDLRLNNKCRTQQTEDRLRSGKETEYKGTQGTVYAVPCPTTGCDVYLSTPIDGTLIPDRPLSTHQFFRSS</sequence>
<dbReference type="RefSeq" id="WP_275648319.1">
    <property type="nucleotide sequence ID" value="NZ_JARFVA010000001.1"/>
</dbReference>
<keyword evidence="3" id="KW-1185">Reference proteome</keyword>
<evidence type="ECO:0000256" key="1">
    <source>
        <dbReference type="SAM" id="MobiDB-lite"/>
    </source>
</evidence>
<dbReference type="EMBL" id="JARFVA010000001">
    <property type="protein sequence ID" value="MDF0706254.1"/>
    <property type="molecule type" value="Genomic_DNA"/>
</dbReference>
<evidence type="ECO:0000313" key="3">
    <source>
        <dbReference type="Proteomes" id="UP001217083"/>
    </source>
</evidence>
<gene>
    <name evidence="2" type="ORF">PY091_03425</name>
</gene>
<comment type="caution">
    <text evidence="2">The sequence shown here is derived from an EMBL/GenBank/DDBJ whole genome shotgun (WGS) entry which is preliminary data.</text>
</comment>
<name>A0ABT5XK40_9FLAO</name>
<evidence type="ECO:0000313" key="2">
    <source>
        <dbReference type="EMBL" id="MDF0706254.1"/>
    </source>
</evidence>
<feature type="region of interest" description="Disordered" evidence="1">
    <location>
        <begin position="1"/>
        <end position="24"/>
    </location>
</feature>
<reference evidence="2 3" key="1">
    <citation type="submission" date="2023-03" db="EMBL/GenBank/DDBJ databases">
        <title>Muricauda XX sp. nov. and Muricauda XXX sp. nov., two novel species isolated from Okinawa Trough.</title>
        <authorList>
            <person name="Cao W."/>
            <person name="Deng X."/>
        </authorList>
    </citation>
    <scope>NUCLEOTIDE SEQUENCE [LARGE SCALE GENOMIC DNA]</scope>
    <source>
        <strain evidence="2 3">81s02</strain>
    </source>
</reference>
<feature type="compositionally biased region" description="Basic and acidic residues" evidence="1">
    <location>
        <begin position="13"/>
        <end position="24"/>
    </location>
</feature>
<protein>
    <submittedName>
        <fullName evidence="2">Uncharacterized protein</fullName>
    </submittedName>
</protein>
<accession>A0ABT5XK40</accession>